<dbReference type="PANTHER" id="PTHR31251:SF169">
    <property type="entry name" value="SQUAMOSA PROMOTER-BINDING-LIKE PROTEIN 8"/>
    <property type="match status" value="1"/>
</dbReference>
<dbReference type="AlphaFoldDB" id="A0A2P6TM26"/>
<feature type="compositionally biased region" description="Basic residues" evidence="4">
    <location>
        <begin position="109"/>
        <end position="128"/>
    </location>
</feature>
<keyword evidence="7" id="KW-1185">Reference proteome</keyword>
<sequence length="171" mass="19542">MTSAGRKRKHPGPELAPLGGEVLGRANLSLPSQPQSGCCRVMGCQEPLTPGYHKKYRICLTHSTREQLCLDGKTTCRWCQQCGSFHNLEEFDANYRSCRRSLARHQERRKHRNLLYGTRGKKNKQARQRRPEQQARQDEQSSQQGEAQHKAQPQPQLPRLPSPAVSWLNGF</sequence>
<accession>A0A2P6TM26</accession>
<keyword evidence="2" id="KW-0863">Zinc-finger</keyword>
<reference evidence="6 7" key="1">
    <citation type="journal article" date="2018" name="Plant J.">
        <title>Genome sequences of Chlorella sorokiniana UTEX 1602 and Micractinium conductrix SAG 241.80: implications to maltose excretion by a green alga.</title>
        <authorList>
            <person name="Arriola M.B."/>
            <person name="Velmurugan N."/>
            <person name="Zhang Y."/>
            <person name="Plunkett M.H."/>
            <person name="Hondzo H."/>
            <person name="Barney B.M."/>
        </authorList>
    </citation>
    <scope>NUCLEOTIDE SEQUENCE [LARGE SCALE GENOMIC DNA]</scope>
    <source>
        <strain evidence="7">UTEX 1602</strain>
    </source>
</reference>
<dbReference type="InterPro" id="IPR004333">
    <property type="entry name" value="SBP_dom"/>
</dbReference>
<keyword evidence="3" id="KW-0862">Zinc</keyword>
<feature type="domain" description="SBP-type" evidence="5">
    <location>
        <begin position="36"/>
        <end position="112"/>
    </location>
</feature>
<evidence type="ECO:0000313" key="6">
    <source>
        <dbReference type="EMBL" id="PRW45379.1"/>
    </source>
</evidence>
<evidence type="ECO:0000256" key="2">
    <source>
        <dbReference type="ARBA" id="ARBA00022771"/>
    </source>
</evidence>
<dbReference type="SUPFAM" id="SSF103612">
    <property type="entry name" value="SBT domain"/>
    <property type="match status" value="1"/>
</dbReference>
<protein>
    <submittedName>
        <fullName evidence="6">Squamosa promoter-binding 7 isoform X2</fullName>
    </submittedName>
</protein>
<evidence type="ECO:0000256" key="3">
    <source>
        <dbReference type="ARBA" id="ARBA00022833"/>
    </source>
</evidence>
<dbReference type="PROSITE" id="PS51141">
    <property type="entry name" value="ZF_SBP"/>
    <property type="match status" value="1"/>
</dbReference>
<dbReference type="Pfam" id="PF03110">
    <property type="entry name" value="SBP"/>
    <property type="match status" value="1"/>
</dbReference>
<dbReference type="EMBL" id="LHPG02000011">
    <property type="protein sequence ID" value="PRW45379.1"/>
    <property type="molecule type" value="Genomic_DNA"/>
</dbReference>
<dbReference type="InterPro" id="IPR036893">
    <property type="entry name" value="SBP_sf"/>
</dbReference>
<dbReference type="Gene3D" id="4.10.1100.10">
    <property type="entry name" value="Transcription factor, SBP-box domain"/>
    <property type="match status" value="1"/>
</dbReference>
<evidence type="ECO:0000256" key="4">
    <source>
        <dbReference type="SAM" id="MobiDB-lite"/>
    </source>
</evidence>
<feature type="compositionally biased region" description="Basic and acidic residues" evidence="4">
    <location>
        <begin position="129"/>
        <end position="139"/>
    </location>
</feature>
<feature type="region of interest" description="Disordered" evidence="4">
    <location>
        <begin position="109"/>
        <end position="171"/>
    </location>
</feature>
<dbReference type="GO" id="GO:0005634">
    <property type="term" value="C:nucleus"/>
    <property type="evidence" value="ECO:0007669"/>
    <property type="project" value="InterPro"/>
</dbReference>
<evidence type="ECO:0000313" key="7">
    <source>
        <dbReference type="Proteomes" id="UP000239899"/>
    </source>
</evidence>
<dbReference type="InterPro" id="IPR044817">
    <property type="entry name" value="SBP-like"/>
</dbReference>
<dbReference type="OrthoDB" id="515760at2759"/>
<dbReference type="GO" id="GO:0003677">
    <property type="term" value="F:DNA binding"/>
    <property type="evidence" value="ECO:0007669"/>
    <property type="project" value="InterPro"/>
</dbReference>
<comment type="caution">
    <text evidence="6">The sequence shown here is derived from an EMBL/GenBank/DDBJ whole genome shotgun (WGS) entry which is preliminary data.</text>
</comment>
<name>A0A2P6TM26_CHLSO</name>
<organism evidence="6 7">
    <name type="scientific">Chlorella sorokiniana</name>
    <name type="common">Freshwater green alga</name>
    <dbReference type="NCBI Taxonomy" id="3076"/>
    <lineage>
        <taxon>Eukaryota</taxon>
        <taxon>Viridiplantae</taxon>
        <taxon>Chlorophyta</taxon>
        <taxon>core chlorophytes</taxon>
        <taxon>Trebouxiophyceae</taxon>
        <taxon>Chlorellales</taxon>
        <taxon>Chlorellaceae</taxon>
        <taxon>Chlorella clade</taxon>
        <taxon>Chlorella</taxon>
    </lineage>
</organism>
<evidence type="ECO:0000259" key="5">
    <source>
        <dbReference type="PROSITE" id="PS51141"/>
    </source>
</evidence>
<dbReference type="Proteomes" id="UP000239899">
    <property type="component" value="Unassembled WGS sequence"/>
</dbReference>
<proteinExistence type="predicted"/>
<dbReference type="GO" id="GO:0008270">
    <property type="term" value="F:zinc ion binding"/>
    <property type="evidence" value="ECO:0007669"/>
    <property type="project" value="UniProtKB-KW"/>
</dbReference>
<gene>
    <name evidence="6" type="ORF">C2E21_5874</name>
</gene>
<evidence type="ECO:0000256" key="1">
    <source>
        <dbReference type="ARBA" id="ARBA00022723"/>
    </source>
</evidence>
<keyword evidence="1" id="KW-0479">Metal-binding</keyword>
<dbReference type="PANTHER" id="PTHR31251">
    <property type="entry name" value="SQUAMOSA PROMOTER-BINDING-LIKE PROTEIN 4"/>
    <property type="match status" value="1"/>
</dbReference>